<reference evidence="1" key="1">
    <citation type="submission" date="2019-10" db="EMBL/GenBank/DDBJ databases">
        <authorList>
            <consortium name="Genoscope - CEA"/>
            <person name="William W."/>
        </authorList>
    </citation>
    <scope>NUCLEOTIDE SEQUENCE [LARGE SCALE GENOMIC DNA]</scope>
    <source>
        <strain evidence="1">BBR_PRJEB10994</strain>
    </source>
</reference>
<organism evidence="1 2">
    <name type="scientific">Planktothrix paucivesiculata PCC 9631</name>
    <dbReference type="NCBI Taxonomy" id="671071"/>
    <lineage>
        <taxon>Bacteria</taxon>
        <taxon>Bacillati</taxon>
        <taxon>Cyanobacteriota</taxon>
        <taxon>Cyanophyceae</taxon>
        <taxon>Oscillatoriophycideae</taxon>
        <taxon>Oscillatoriales</taxon>
        <taxon>Microcoleaceae</taxon>
        <taxon>Planktothrix</taxon>
    </lineage>
</organism>
<dbReference type="AlphaFoldDB" id="A0A7Z9BVY4"/>
<gene>
    <name evidence="1" type="ORF">PL9631_520045</name>
</gene>
<name>A0A7Z9BVY4_9CYAN</name>
<dbReference type="EMBL" id="CZCS02000193">
    <property type="protein sequence ID" value="VXD20633.1"/>
    <property type="molecule type" value="Genomic_DNA"/>
</dbReference>
<comment type="caution">
    <text evidence="1">The sequence shown here is derived from an EMBL/GenBank/DDBJ whole genome shotgun (WGS) entry which is preliminary data.</text>
</comment>
<dbReference type="Proteomes" id="UP000182190">
    <property type="component" value="Unassembled WGS sequence"/>
</dbReference>
<proteinExistence type="predicted"/>
<dbReference type="OrthoDB" id="464255at2"/>
<evidence type="ECO:0000313" key="2">
    <source>
        <dbReference type="Proteomes" id="UP000182190"/>
    </source>
</evidence>
<protein>
    <submittedName>
        <fullName evidence="1">Uncharacterized protein</fullName>
    </submittedName>
</protein>
<accession>A0A7Z9BVY4</accession>
<sequence>MAKQKLERVKTPTGSEYECVWDDQTGDVYVGNEHAGRAVSKEEAWRKGNYYATTLKKMK</sequence>
<dbReference type="RefSeq" id="WP_079680935.1">
    <property type="nucleotide sequence ID" value="NZ_LR735009.1"/>
</dbReference>
<evidence type="ECO:0000313" key="1">
    <source>
        <dbReference type="EMBL" id="VXD20633.1"/>
    </source>
</evidence>
<keyword evidence="2" id="KW-1185">Reference proteome</keyword>